<keyword evidence="4" id="KW-1185">Reference proteome</keyword>
<proteinExistence type="predicted"/>
<gene>
    <name evidence="3" type="ORF">SASPL_131029</name>
</gene>
<dbReference type="Proteomes" id="UP000298416">
    <property type="component" value="Unassembled WGS sequence"/>
</dbReference>
<feature type="domain" description="MULE transposase" evidence="2">
    <location>
        <begin position="271"/>
        <end position="355"/>
    </location>
</feature>
<dbReference type="AlphaFoldDB" id="A0A8X8ZK82"/>
<accession>A0A8X8ZK82</accession>
<sequence>MASPSTSTQDYHANPETPLSSDNAFRRTTMQDIFGSSTESENSMKNEVMIEDEGNSNELWDQIEEDQDENMEDEEDLFGVDKHVCEEMTKNGPQSGLQFESRERLFTSYQAFAKIKGFSIFTRNASNDKYLVLACERARKPNAKKFSKKINCPARLNAVKQSNGYWQISTVHSQHNHDLEPQLSEFMPAHRHLSTNLKVHLEAYDRAGVRTCKTVRMLEALVGGPPNLGASMKDCRNHIEKMRRLRLGDGDAVAIQQMFKSRAAYHDFHDVVSFDTTYLVNQYDMPFGNVVGVNHHHHSILLGCCLLGDERAESFKWFFKNWLDAMGGVQPTAILSDQDESITIALREELPDSIHHKIQKELQAEYLTKCKPITCASEFKWEAQFAKAYTNNIMKLFQTEVKTIWNCNLIPLESDGSVFDSYDITETRTLSMYPSSMELHFIVHGYFMLSYIEGAYPHMSEEYKKFQDIEREFIKCSDFAIDSVEKINFVKDRLKEIYGDLKSWNPASATTLTRPSSSQAIKIDEGVCSSSGCD</sequence>
<dbReference type="EMBL" id="PNBA02000011">
    <property type="protein sequence ID" value="KAG6408027.1"/>
    <property type="molecule type" value="Genomic_DNA"/>
</dbReference>
<comment type="caution">
    <text evidence="3">The sequence shown here is derived from an EMBL/GenBank/DDBJ whole genome shotgun (WGS) entry which is preliminary data.</text>
</comment>
<dbReference type="Pfam" id="PF10551">
    <property type="entry name" value="MULE"/>
    <property type="match status" value="1"/>
</dbReference>
<name>A0A8X8ZK82_SALSN</name>
<reference evidence="3" key="2">
    <citation type="submission" date="2020-08" db="EMBL/GenBank/DDBJ databases">
        <title>Plant Genome Project.</title>
        <authorList>
            <person name="Zhang R.-G."/>
        </authorList>
    </citation>
    <scope>NUCLEOTIDE SEQUENCE</scope>
    <source>
        <strain evidence="3">Huo1</strain>
        <tissue evidence="3">Leaf</tissue>
    </source>
</reference>
<evidence type="ECO:0000256" key="1">
    <source>
        <dbReference type="SAM" id="MobiDB-lite"/>
    </source>
</evidence>
<feature type="region of interest" description="Disordered" evidence="1">
    <location>
        <begin position="1"/>
        <end position="56"/>
    </location>
</feature>
<dbReference type="PANTHER" id="PTHR47718:SF13">
    <property type="entry name" value="OS09G0290500 PROTEIN"/>
    <property type="match status" value="1"/>
</dbReference>
<evidence type="ECO:0000259" key="2">
    <source>
        <dbReference type="Pfam" id="PF10551"/>
    </source>
</evidence>
<reference evidence="3" key="1">
    <citation type="submission" date="2018-01" db="EMBL/GenBank/DDBJ databases">
        <authorList>
            <person name="Mao J.F."/>
        </authorList>
    </citation>
    <scope>NUCLEOTIDE SEQUENCE</scope>
    <source>
        <strain evidence="3">Huo1</strain>
        <tissue evidence="3">Leaf</tissue>
    </source>
</reference>
<protein>
    <recommendedName>
        <fullName evidence="2">MULE transposase domain-containing protein</fullName>
    </recommendedName>
</protein>
<evidence type="ECO:0000313" key="3">
    <source>
        <dbReference type="EMBL" id="KAG6408027.1"/>
    </source>
</evidence>
<feature type="compositionally biased region" description="Polar residues" evidence="1">
    <location>
        <begin position="1"/>
        <end position="45"/>
    </location>
</feature>
<evidence type="ECO:0000313" key="4">
    <source>
        <dbReference type="Proteomes" id="UP000298416"/>
    </source>
</evidence>
<dbReference type="PANTHER" id="PTHR47718">
    <property type="entry name" value="OS01G0519700 PROTEIN"/>
    <property type="match status" value="1"/>
</dbReference>
<dbReference type="InterPro" id="IPR018289">
    <property type="entry name" value="MULE_transposase_dom"/>
</dbReference>
<organism evidence="3">
    <name type="scientific">Salvia splendens</name>
    <name type="common">Scarlet sage</name>
    <dbReference type="NCBI Taxonomy" id="180675"/>
    <lineage>
        <taxon>Eukaryota</taxon>
        <taxon>Viridiplantae</taxon>
        <taxon>Streptophyta</taxon>
        <taxon>Embryophyta</taxon>
        <taxon>Tracheophyta</taxon>
        <taxon>Spermatophyta</taxon>
        <taxon>Magnoliopsida</taxon>
        <taxon>eudicotyledons</taxon>
        <taxon>Gunneridae</taxon>
        <taxon>Pentapetalae</taxon>
        <taxon>asterids</taxon>
        <taxon>lamiids</taxon>
        <taxon>Lamiales</taxon>
        <taxon>Lamiaceae</taxon>
        <taxon>Nepetoideae</taxon>
        <taxon>Mentheae</taxon>
        <taxon>Salviinae</taxon>
        <taxon>Salvia</taxon>
        <taxon>Salvia subgen. Calosphace</taxon>
        <taxon>core Calosphace</taxon>
    </lineage>
</organism>